<dbReference type="PANTHER" id="PTHR23501">
    <property type="entry name" value="MAJOR FACILITATOR SUPERFAMILY"/>
    <property type="match status" value="1"/>
</dbReference>
<gene>
    <name evidence="8" type="ORF">LTR62_006701</name>
</gene>
<dbReference type="InterPro" id="IPR036259">
    <property type="entry name" value="MFS_trans_sf"/>
</dbReference>
<dbReference type="Gene3D" id="1.20.1250.20">
    <property type="entry name" value="MFS general substrate transporter like domains"/>
    <property type="match status" value="1"/>
</dbReference>
<dbReference type="EMBL" id="JAVRRL010000006">
    <property type="protein sequence ID" value="KAK5116980.1"/>
    <property type="molecule type" value="Genomic_DNA"/>
</dbReference>
<organism evidence="8 9">
    <name type="scientific">Meristemomyces frigidus</name>
    <dbReference type="NCBI Taxonomy" id="1508187"/>
    <lineage>
        <taxon>Eukaryota</taxon>
        <taxon>Fungi</taxon>
        <taxon>Dikarya</taxon>
        <taxon>Ascomycota</taxon>
        <taxon>Pezizomycotina</taxon>
        <taxon>Dothideomycetes</taxon>
        <taxon>Dothideomycetidae</taxon>
        <taxon>Mycosphaerellales</taxon>
        <taxon>Teratosphaeriaceae</taxon>
        <taxon>Meristemomyces</taxon>
    </lineage>
</organism>
<dbReference type="PROSITE" id="PS50850">
    <property type="entry name" value="MFS"/>
    <property type="match status" value="1"/>
</dbReference>
<feature type="transmembrane region" description="Helical" evidence="6">
    <location>
        <begin position="440"/>
        <end position="461"/>
    </location>
</feature>
<keyword evidence="2" id="KW-0813">Transport</keyword>
<dbReference type="Pfam" id="PF07690">
    <property type="entry name" value="MFS_1"/>
    <property type="match status" value="1"/>
</dbReference>
<feature type="transmembrane region" description="Helical" evidence="6">
    <location>
        <begin position="134"/>
        <end position="152"/>
    </location>
</feature>
<comment type="subcellular location">
    <subcellularLocation>
        <location evidence="1">Membrane</location>
        <topology evidence="1">Multi-pass membrane protein</topology>
    </subcellularLocation>
</comment>
<keyword evidence="4 6" id="KW-1133">Transmembrane helix</keyword>
<dbReference type="Proteomes" id="UP001310890">
    <property type="component" value="Unassembled WGS sequence"/>
</dbReference>
<feature type="transmembrane region" description="Helical" evidence="6">
    <location>
        <begin position="366"/>
        <end position="389"/>
    </location>
</feature>
<dbReference type="PANTHER" id="PTHR23501:SF177">
    <property type="entry name" value="MAJOR FACILITATOR SUPERFAMILY (MFS) PROFILE DOMAIN-CONTAINING PROTEIN-RELATED"/>
    <property type="match status" value="1"/>
</dbReference>
<feature type="transmembrane region" description="Helical" evidence="6">
    <location>
        <begin position="195"/>
        <end position="218"/>
    </location>
</feature>
<name>A0AAN7TNT9_9PEZI</name>
<feature type="transmembrane region" description="Helical" evidence="6">
    <location>
        <begin position="279"/>
        <end position="300"/>
    </location>
</feature>
<feature type="transmembrane region" description="Helical" evidence="6">
    <location>
        <begin position="80"/>
        <end position="103"/>
    </location>
</feature>
<evidence type="ECO:0000256" key="3">
    <source>
        <dbReference type="ARBA" id="ARBA00022692"/>
    </source>
</evidence>
<feature type="transmembrane region" description="Helical" evidence="6">
    <location>
        <begin position="332"/>
        <end position="354"/>
    </location>
</feature>
<feature type="transmembrane region" description="Helical" evidence="6">
    <location>
        <begin position="164"/>
        <end position="189"/>
    </location>
</feature>
<evidence type="ECO:0000313" key="9">
    <source>
        <dbReference type="Proteomes" id="UP001310890"/>
    </source>
</evidence>
<reference evidence="8" key="1">
    <citation type="submission" date="2023-08" db="EMBL/GenBank/DDBJ databases">
        <title>Black Yeasts Isolated from many extreme environments.</title>
        <authorList>
            <person name="Coleine C."/>
            <person name="Stajich J.E."/>
            <person name="Selbmann L."/>
        </authorList>
    </citation>
    <scope>NUCLEOTIDE SEQUENCE</scope>
    <source>
        <strain evidence="8">CCFEE 5401</strain>
    </source>
</reference>
<dbReference type="GO" id="GO:0005886">
    <property type="term" value="C:plasma membrane"/>
    <property type="evidence" value="ECO:0007669"/>
    <property type="project" value="TreeGrafter"/>
</dbReference>
<keyword evidence="5 6" id="KW-0472">Membrane</keyword>
<sequence>MSLDVAIISTAIPRITDEFNSTGGIGWYGSAFLMTAAAFQTMWDKVYKYFSIKWTFLLSILIFAVGSLICALAPTNAVLVVGRAIAGVGVAGISAGSYLLVGISAPPKRALALMGVTGAAFTLLSVAGPLIVNFPIGALSLAIIVVFFTVPAHAKPTKAIMREVFLSADIGGTIILLTALACFLLAMQWGGTSKAWSSASVVATFVLAAALGIAFEVLEWRLGERAAINGRLLKNKTIAWQMAFQGLVSGTFFVLLYYLPIYFQSVKGVLTSESGIRNIPMMIGSSLFAIVTDILISIAGEYQASMVVGNALICIASDLIYTLDVVSQSGEWIGYQVIAGIGMGLSLQIGIIVSQGVVEPQDMSEASAMALFFQLFSGAIAVSVAQVLFANKLLKSLTHTLGHSKAVETVAAGATGLRRILAGADLDAAIHSYKVGLRNAYMLSIVLAGLGVAVGVLSIIFDRRTLGKGKQTTMPVA</sequence>
<evidence type="ECO:0000256" key="5">
    <source>
        <dbReference type="ARBA" id="ARBA00023136"/>
    </source>
</evidence>
<dbReference type="InterPro" id="IPR020846">
    <property type="entry name" value="MFS_dom"/>
</dbReference>
<evidence type="ECO:0000259" key="7">
    <source>
        <dbReference type="PROSITE" id="PS50850"/>
    </source>
</evidence>
<evidence type="ECO:0000313" key="8">
    <source>
        <dbReference type="EMBL" id="KAK5116980.1"/>
    </source>
</evidence>
<evidence type="ECO:0000256" key="1">
    <source>
        <dbReference type="ARBA" id="ARBA00004141"/>
    </source>
</evidence>
<keyword evidence="3 6" id="KW-0812">Transmembrane</keyword>
<evidence type="ECO:0000256" key="2">
    <source>
        <dbReference type="ARBA" id="ARBA00022448"/>
    </source>
</evidence>
<protein>
    <recommendedName>
        <fullName evidence="7">Major facilitator superfamily (MFS) profile domain-containing protein</fullName>
    </recommendedName>
</protein>
<proteinExistence type="predicted"/>
<accession>A0AAN7TNT9</accession>
<evidence type="ECO:0000256" key="6">
    <source>
        <dbReference type="SAM" id="Phobius"/>
    </source>
</evidence>
<feature type="transmembrane region" description="Helical" evidence="6">
    <location>
        <begin position="307"/>
        <end position="326"/>
    </location>
</feature>
<comment type="caution">
    <text evidence="8">The sequence shown here is derived from an EMBL/GenBank/DDBJ whole genome shotgun (WGS) entry which is preliminary data.</text>
</comment>
<dbReference type="AlphaFoldDB" id="A0AAN7TNT9"/>
<feature type="transmembrane region" description="Helical" evidence="6">
    <location>
        <begin position="238"/>
        <end position="259"/>
    </location>
</feature>
<dbReference type="GO" id="GO:0022857">
    <property type="term" value="F:transmembrane transporter activity"/>
    <property type="evidence" value="ECO:0007669"/>
    <property type="project" value="InterPro"/>
</dbReference>
<dbReference type="InterPro" id="IPR011701">
    <property type="entry name" value="MFS"/>
</dbReference>
<dbReference type="SUPFAM" id="SSF103473">
    <property type="entry name" value="MFS general substrate transporter"/>
    <property type="match status" value="1"/>
</dbReference>
<feature type="transmembrane region" description="Helical" evidence="6">
    <location>
        <begin position="25"/>
        <end position="43"/>
    </location>
</feature>
<feature type="domain" description="Major facilitator superfamily (MFS) profile" evidence="7">
    <location>
        <begin position="1"/>
        <end position="466"/>
    </location>
</feature>
<feature type="transmembrane region" description="Helical" evidence="6">
    <location>
        <begin position="55"/>
        <end position="74"/>
    </location>
</feature>
<evidence type="ECO:0000256" key="4">
    <source>
        <dbReference type="ARBA" id="ARBA00022989"/>
    </source>
</evidence>